<dbReference type="SUPFAM" id="SSF52540">
    <property type="entry name" value="P-loop containing nucleoside triphosphate hydrolases"/>
    <property type="match status" value="1"/>
</dbReference>
<dbReference type="EMBL" id="CP015136">
    <property type="protein sequence ID" value="AMY12863.1"/>
    <property type="molecule type" value="Genomic_DNA"/>
</dbReference>
<feature type="domain" description="DNA2/NAM7 helicase-like C-terminal" evidence="4">
    <location>
        <begin position="1039"/>
        <end position="1242"/>
    </location>
</feature>
<evidence type="ECO:0000313" key="6">
    <source>
        <dbReference type="EMBL" id="AMY12863.1"/>
    </source>
</evidence>
<sequence>MPTPESVQAIVNASLDTWKRQLLDLTRRNRALNFRALKVSTIAVVDEQPAEIYRLLYDEERALTFAAAPQPASSAARPRADEPAKSANAGEADDPFDDAEHAPEGRTFEPYAPDSLPGMHLDTVLQTSLEPEALDRSLRRIEEQARLSLEEQGVNTLFLALGLLHYTEAEASDEIFKAPLVLLPASLRRESARSPFALSVGDGEPMVNPALAELLRRQHNLALPELPTGEGASLQSLFLEAQAVIDKLSVARAEPRWRITNDIYLGLFSFQKLVMYKDLEANAAAVTQHRLVHQLITRRGAVTGGGLGLPDDVRTATLDDEYPPERGAHVVDADGSQQRALAAAERGYDLVVEGPPGTGKSQTITNLVAQTLHAGKTVLFVAEKMAALDIVHQRLQHAGLGEFCLELHSTRSSKREVIKSIAAALDASLQRGATPGDAAAKLPDVRATLGRYVEAVHKRFGAIDTTPFSAYGQLAGVLDAPRVDWTGDPVQVTQSALDLADARLQSLAAAAAAAGDISTHPWRDTSHTFYPQDQLDAVVEAARGVADGVAGVEAASADATAALGLPALESLADLGRVRVVMDLLRQSPGAPRDVIESADWNTVPREALDLIERASEAQRLTAEVSERFLPGVLQDDHAGDIAYIESRSGVLASLLWWLDSRQRAIRTRWAAQRQPTYVPSYAAQAHDLKSVVALRETRATLEVAHDRGTALFGVLWQGTASDVAKLEAYARWVSSLRQVHVSTPLSAVTLTVAAQGRVDMATAHRLEVRATALITAVERLATMVQWRADRQALVMLPLAELQVRVSGLVSESHRAARWGAFVAATQEARETIAAPLVDLAEADRVRYADLPRALRRAFWFAWLARCVEDRPALARFQALTHEQRVREFRDLDRRVLADNRSRLVTSLRARVQTSLRDDAVEAVMPVLRREMAKQRNHRPIRETLRLAAPAVRAIKPVFLMSPLSVAQFTKGETPTFDLVVFDEASQLPPEDAIGSIVRGAQLVVVGDPKQLPPTSFFASPHDTPAVTDSEDGVDVPDAESILEAFMGCGVPMSRLKWHYRSAHESLISFSNVSFYDGDLLTFPSVEPLSDRLGLRFEHVSGGIYEGKGLNLAEARRVADAVVRFAREQLAGARAGVRPLSLGVGTFNLRQQLAIQDLLEERRRDEPDIELFFDRSRDEPFFVKNLENIQGDERDVIFLSVTYAKGRDGRLRQNFGPLNGENGWRRLNVLTTRARRAMRVFSSMRASDIQEGQSKGGPLLKGFLEYAESGRLDHPSIVAAALTESPFEREVVADLTRRGHVVQPQVGVAGYRIDIGVRDPDAPGRFLLGLECDGVAYHASDTARDRDRLRQQVLEARGWTIVRLWSTDWFKDRAGQMERLEKAIADARATRPAATLEQANDETAKVGPALRPRAEALAEAGAGHDPNVPNSPPIHAVVEPLGSDATNDRVRGPGAGPLHLRQGSGGQVGERALPYRKAPPPSLPAGDVLECDARQLASIVAHVVGVESPVHEDDLVSRVTGYFGQRAGTRVRAHVLAACADAAVRGSVERRGEFLWQPAGSVRVRDHSGSGIGADRIATEEYDAALRAALEGGQSVRHDALLTGARTLLGFERTGSTLSAALDAAIGRLLASGEIGEGSAGYRLLDPPAST</sequence>
<dbReference type="Proteomes" id="UP000076079">
    <property type="component" value="Chromosome"/>
</dbReference>
<name>A0A143PXG5_LUTPR</name>
<feature type="domain" description="DNA2/NAM7 helicase helicase" evidence="3">
    <location>
        <begin position="334"/>
        <end position="397"/>
    </location>
</feature>
<dbReference type="InterPro" id="IPR041677">
    <property type="entry name" value="DNA2/NAM7_AAA_11"/>
</dbReference>
<dbReference type="RefSeq" id="WP_110174281.1">
    <property type="nucleotide sequence ID" value="NZ_CP015136.1"/>
</dbReference>
<dbReference type="InterPro" id="IPR027417">
    <property type="entry name" value="P-loop_NTPase"/>
</dbReference>
<dbReference type="STRING" id="1855912.LuPra_06147"/>
<dbReference type="Pfam" id="PF18741">
    <property type="entry name" value="MTES_1575"/>
    <property type="match status" value="1"/>
</dbReference>
<dbReference type="InterPro" id="IPR045055">
    <property type="entry name" value="DNA2/NAM7-like"/>
</dbReference>
<dbReference type="PATRIC" id="fig|1813736.3.peg.6456"/>
<feature type="region of interest" description="Disordered" evidence="1">
    <location>
        <begin position="68"/>
        <end position="119"/>
    </location>
</feature>
<keyword evidence="6" id="KW-0378">Hydrolase</keyword>
<protein>
    <submittedName>
        <fullName evidence="6">Putative DNA helicase</fullName>
    </submittedName>
</protein>
<dbReference type="Gene3D" id="3.40.960.10">
    <property type="entry name" value="VSR Endonuclease"/>
    <property type="match status" value="1"/>
</dbReference>
<reference evidence="6 7" key="1">
    <citation type="journal article" date="2016" name="Genome Announc.">
        <title>First Complete Genome Sequence of a Subdivision 6 Acidobacterium Strain.</title>
        <authorList>
            <person name="Huang S."/>
            <person name="Vieira S."/>
            <person name="Bunk B."/>
            <person name="Riedel T."/>
            <person name="Sproer C."/>
            <person name="Overmann J."/>
        </authorList>
    </citation>
    <scope>NUCLEOTIDE SEQUENCE [LARGE SCALE GENOMIC DNA]</scope>
    <source>
        <strain evidence="7">DSM 100886 HEG_-6_39</strain>
    </source>
</reference>
<dbReference type="GO" id="GO:0004386">
    <property type="term" value="F:helicase activity"/>
    <property type="evidence" value="ECO:0007669"/>
    <property type="project" value="UniProtKB-KW"/>
</dbReference>
<dbReference type="CDD" id="cd18808">
    <property type="entry name" value="SF1_C_Upf1"/>
    <property type="match status" value="1"/>
</dbReference>
<dbReference type="InterPro" id="IPR025103">
    <property type="entry name" value="DUF4011"/>
</dbReference>
<feature type="compositionally biased region" description="Basic and acidic residues" evidence="1">
    <location>
        <begin position="98"/>
        <end position="107"/>
    </location>
</feature>
<evidence type="ECO:0000259" key="2">
    <source>
        <dbReference type="Pfam" id="PF11784"/>
    </source>
</evidence>
<keyword evidence="6" id="KW-0347">Helicase</keyword>
<reference evidence="7" key="2">
    <citation type="submission" date="2016-04" db="EMBL/GenBank/DDBJ databases">
        <title>First Complete Genome Sequence of a Subdivision 6 Acidobacterium.</title>
        <authorList>
            <person name="Huang S."/>
            <person name="Vieira S."/>
            <person name="Bunk B."/>
            <person name="Riedel T."/>
            <person name="Sproeer C."/>
            <person name="Overmann J."/>
        </authorList>
    </citation>
    <scope>NUCLEOTIDE SEQUENCE [LARGE SCALE GENOMIC DNA]</scope>
    <source>
        <strain evidence="7">DSM 100886 HEG_-6_39</strain>
    </source>
</reference>
<dbReference type="InterPro" id="IPR047187">
    <property type="entry name" value="SF1_C_Upf1"/>
</dbReference>
<feature type="domain" description="DUF3320" evidence="2">
    <location>
        <begin position="1493"/>
        <end position="1532"/>
    </location>
</feature>
<dbReference type="Pfam" id="PF11784">
    <property type="entry name" value="DUF3320"/>
    <property type="match status" value="1"/>
</dbReference>
<accession>A0A143PXG5</accession>
<evidence type="ECO:0000256" key="1">
    <source>
        <dbReference type="SAM" id="MobiDB-lite"/>
    </source>
</evidence>
<evidence type="ECO:0000259" key="4">
    <source>
        <dbReference type="Pfam" id="PF13087"/>
    </source>
</evidence>
<organism evidence="6 7">
    <name type="scientific">Luteitalea pratensis</name>
    <dbReference type="NCBI Taxonomy" id="1855912"/>
    <lineage>
        <taxon>Bacteria</taxon>
        <taxon>Pseudomonadati</taxon>
        <taxon>Acidobacteriota</taxon>
        <taxon>Vicinamibacteria</taxon>
        <taxon>Vicinamibacterales</taxon>
        <taxon>Vicinamibacteraceae</taxon>
        <taxon>Luteitalea</taxon>
    </lineage>
</organism>
<proteinExistence type="predicted"/>
<gene>
    <name evidence="6" type="ORF">LuPra_06147</name>
</gene>
<keyword evidence="7" id="KW-1185">Reference proteome</keyword>
<evidence type="ECO:0000259" key="5">
    <source>
        <dbReference type="Pfam" id="PF18741"/>
    </source>
</evidence>
<dbReference type="PANTHER" id="PTHR10887">
    <property type="entry name" value="DNA2/NAM7 HELICASE FAMILY"/>
    <property type="match status" value="1"/>
</dbReference>
<dbReference type="Pfam" id="PF13086">
    <property type="entry name" value="AAA_11"/>
    <property type="match status" value="1"/>
</dbReference>
<dbReference type="InterPro" id="IPR021754">
    <property type="entry name" value="DUF3320"/>
</dbReference>
<dbReference type="InterPro" id="IPR049468">
    <property type="entry name" value="Restrct_endonuc-II-like_dom"/>
</dbReference>
<feature type="domain" description="Restriction endonuclease type II-like" evidence="5">
    <location>
        <begin position="1286"/>
        <end position="1383"/>
    </location>
</feature>
<dbReference type="Pfam" id="PF13087">
    <property type="entry name" value="AAA_12"/>
    <property type="match status" value="1"/>
</dbReference>
<feature type="compositionally biased region" description="Low complexity" evidence="1">
    <location>
        <begin position="68"/>
        <end position="77"/>
    </location>
</feature>
<dbReference type="SUPFAM" id="SSF52980">
    <property type="entry name" value="Restriction endonuclease-like"/>
    <property type="match status" value="1"/>
</dbReference>
<evidence type="ECO:0000259" key="3">
    <source>
        <dbReference type="Pfam" id="PF13086"/>
    </source>
</evidence>
<keyword evidence="6" id="KW-0067">ATP-binding</keyword>
<dbReference type="Pfam" id="PF13195">
    <property type="entry name" value="DUF4011"/>
    <property type="match status" value="1"/>
</dbReference>
<dbReference type="InterPro" id="IPR041679">
    <property type="entry name" value="DNA2/NAM7-like_C"/>
</dbReference>
<dbReference type="FunFam" id="3.40.960.10:FF:000002">
    <property type="entry name" value="DNA helicase related protein"/>
    <property type="match status" value="1"/>
</dbReference>
<keyword evidence="6" id="KW-0547">Nucleotide-binding</keyword>
<dbReference type="OrthoDB" id="9757917at2"/>
<dbReference type="KEGG" id="abac:LuPra_06147"/>
<dbReference type="InterPro" id="IPR011335">
    <property type="entry name" value="Restrct_endonuc-II-like"/>
</dbReference>
<evidence type="ECO:0000313" key="7">
    <source>
        <dbReference type="Proteomes" id="UP000076079"/>
    </source>
</evidence>
<dbReference type="Gene3D" id="3.40.50.300">
    <property type="entry name" value="P-loop containing nucleotide triphosphate hydrolases"/>
    <property type="match status" value="3"/>
</dbReference>